<accession>A0A833SI28</accession>
<dbReference type="PANTHER" id="PTHR21244:SF1">
    <property type="entry name" value="SMALL RIBOSOMAL SUBUNIT PROTEIN US3M"/>
    <property type="match status" value="1"/>
</dbReference>
<evidence type="ECO:0000256" key="5">
    <source>
        <dbReference type="ARBA" id="ARBA00023128"/>
    </source>
</evidence>
<dbReference type="PANTHER" id="PTHR21244">
    <property type="entry name" value="MITOCHONDRIAL 28S RIBOSOMAL PROTEIN S24"/>
    <property type="match status" value="1"/>
</dbReference>
<evidence type="ECO:0000256" key="3">
    <source>
        <dbReference type="ARBA" id="ARBA00022946"/>
    </source>
</evidence>
<reference evidence="7" key="1">
    <citation type="submission" date="2019-11" db="EMBL/GenBank/DDBJ databases">
        <title>The nuclear and mitochondrial genomes of Frieseomelitta varia - a highly eusocial stingless bee (Meliponini) with a permanently sterile worker caste.</title>
        <authorList>
            <person name="Freitas F.C.P."/>
            <person name="Lourenco A.P."/>
            <person name="Nunes F.M.F."/>
            <person name="Paschoal A.R."/>
            <person name="Abreu F.C.P."/>
            <person name="Barbin F.O."/>
            <person name="Bataglia L."/>
            <person name="Cardoso-Junior C.A.M."/>
            <person name="Cervoni M.S."/>
            <person name="Silva S.R."/>
            <person name="Dalarmi F."/>
            <person name="Del Lama M.A."/>
            <person name="Depintor T.S."/>
            <person name="Ferreira K.M."/>
            <person name="Goria P.S."/>
            <person name="Jaskot M.C."/>
            <person name="Lago D.C."/>
            <person name="Luna-Lucena D."/>
            <person name="Moda L.M."/>
            <person name="Nascimento L."/>
            <person name="Pedrino M."/>
            <person name="Rabico F.O."/>
            <person name="Sanches F.C."/>
            <person name="Santos D.E."/>
            <person name="Santos C.G."/>
            <person name="Vieira J."/>
            <person name="Lopes T.F."/>
            <person name="Barchuk A.R."/>
            <person name="Hartfelder K."/>
            <person name="Simoes Z.L.P."/>
            <person name="Bitondi M.M.G."/>
            <person name="Pinheiro D.G."/>
        </authorList>
    </citation>
    <scope>NUCLEOTIDE SEQUENCE</scope>
    <source>
        <strain evidence="7">USP_RPSP 00005682</strain>
        <tissue evidence="7">Whole individual</tissue>
    </source>
</reference>
<evidence type="ECO:0000256" key="2">
    <source>
        <dbReference type="ARBA" id="ARBA00010761"/>
    </source>
</evidence>
<keyword evidence="5" id="KW-0496">Mitochondrion</keyword>
<comment type="subcellular location">
    <subcellularLocation>
        <location evidence="1">Mitochondrion</location>
    </subcellularLocation>
</comment>
<dbReference type="AlphaFoldDB" id="A0A833SI28"/>
<name>A0A833SI28_9HYME</name>
<keyword evidence="8" id="KW-1185">Reference proteome</keyword>
<keyword evidence="4" id="KW-0689">Ribosomal protein</keyword>
<evidence type="ECO:0008006" key="9">
    <source>
        <dbReference type="Google" id="ProtNLM"/>
    </source>
</evidence>
<proteinExistence type="inferred from homology"/>
<dbReference type="GO" id="GO:0006412">
    <property type="term" value="P:translation"/>
    <property type="evidence" value="ECO:0007669"/>
    <property type="project" value="TreeGrafter"/>
</dbReference>
<keyword evidence="6" id="KW-0687">Ribonucleoprotein</keyword>
<gene>
    <name evidence="7" type="ORF">E2986_07628</name>
</gene>
<evidence type="ECO:0000313" key="7">
    <source>
        <dbReference type="EMBL" id="KAF3429022.1"/>
    </source>
</evidence>
<comment type="similarity">
    <text evidence="2">Belongs to the universal ribosomal protein uS3 family.</text>
</comment>
<dbReference type="GO" id="GO:1990904">
    <property type="term" value="C:ribonucleoprotein complex"/>
    <property type="evidence" value="ECO:0007669"/>
    <property type="project" value="UniProtKB-KW"/>
</dbReference>
<evidence type="ECO:0000256" key="4">
    <source>
        <dbReference type="ARBA" id="ARBA00022980"/>
    </source>
</evidence>
<dbReference type="Proteomes" id="UP000655588">
    <property type="component" value="Unassembled WGS sequence"/>
</dbReference>
<sequence>MSLIPYMRSISQNNVTKRHLHISTVLNKSRAGRYRPKPKIVQALTYEMANPPHYIASRKSWNSWNTSNIKDGTWHGLFLSEVIIKRQHNIIRIAGIINRKMLPGQIHFLIGYTEQLLSYWLHCPIRMELSSVPSKDVIYKYI</sequence>
<dbReference type="InterPro" id="IPR026146">
    <property type="entry name" value="Ribosomal_uS3m"/>
</dbReference>
<evidence type="ECO:0000256" key="6">
    <source>
        <dbReference type="ARBA" id="ARBA00023274"/>
    </source>
</evidence>
<dbReference type="Pfam" id="PF14955">
    <property type="entry name" value="MRP-S24"/>
    <property type="match status" value="2"/>
</dbReference>
<protein>
    <recommendedName>
        <fullName evidence="9">28S ribosomal protein S24, mitochondrial</fullName>
    </recommendedName>
</protein>
<organism evidence="7 8">
    <name type="scientific">Frieseomelitta varia</name>
    <dbReference type="NCBI Taxonomy" id="561572"/>
    <lineage>
        <taxon>Eukaryota</taxon>
        <taxon>Metazoa</taxon>
        <taxon>Ecdysozoa</taxon>
        <taxon>Arthropoda</taxon>
        <taxon>Hexapoda</taxon>
        <taxon>Insecta</taxon>
        <taxon>Pterygota</taxon>
        <taxon>Neoptera</taxon>
        <taxon>Endopterygota</taxon>
        <taxon>Hymenoptera</taxon>
        <taxon>Apocrita</taxon>
        <taxon>Aculeata</taxon>
        <taxon>Apoidea</taxon>
        <taxon>Anthophila</taxon>
        <taxon>Apidae</taxon>
        <taxon>Frieseomelitta</taxon>
    </lineage>
</organism>
<dbReference type="GO" id="GO:0005840">
    <property type="term" value="C:ribosome"/>
    <property type="evidence" value="ECO:0007669"/>
    <property type="project" value="UniProtKB-KW"/>
</dbReference>
<comment type="caution">
    <text evidence="7">The sequence shown here is derived from an EMBL/GenBank/DDBJ whole genome shotgun (WGS) entry which is preliminary data.</text>
</comment>
<evidence type="ECO:0000256" key="1">
    <source>
        <dbReference type="ARBA" id="ARBA00004173"/>
    </source>
</evidence>
<evidence type="ECO:0000313" key="8">
    <source>
        <dbReference type="Proteomes" id="UP000655588"/>
    </source>
</evidence>
<dbReference type="GO" id="GO:0005739">
    <property type="term" value="C:mitochondrion"/>
    <property type="evidence" value="ECO:0007669"/>
    <property type="project" value="UniProtKB-SubCell"/>
</dbReference>
<keyword evidence="3" id="KW-0809">Transit peptide</keyword>
<dbReference type="EMBL" id="WNWW01000185">
    <property type="protein sequence ID" value="KAF3429022.1"/>
    <property type="molecule type" value="Genomic_DNA"/>
</dbReference>